<dbReference type="Proteomes" id="UP001254832">
    <property type="component" value="Unassembled WGS sequence"/>
</dbReference>
<dbReference type="InterPro" id="IPR010499">
    <property type="entry name" value="AraC_E-bd"/>
</dbReference>
<dbReference type="InterPro" id="IPR029442">
    <property type="entry name" value="GyrI-like"/>
</dbReference>
<organism evidence="2 3">
    <name type="scientific">Paenibacillus amylolyticus</name>
    <dbReference type="NCBI Taxonomy" id="1451"/>
    <lineage>
        <taxon>Bacteria</taxon>
        <taxon>Bacillati</taxon>
        <taxon>Bacillota</taxon>
        <taxon>Bacilli</taxon>
        <taxon>Bacillales</taxon>
        <taxon>Paenibacillaceae</taxon>
        <taxon>Paenibacillus</taxon>
    </lineage>
</organism>
<dbReference type="AlphaFoldDB" id="A0AAP5H029"/>
<evidence type="ECO:0000259" key="1">
    <source>
        <dbReference type="SMART" id="SM00871"/>
    </source>
</evidence>
<evidence type="ECO:0000313" key="2">
    <source>
        <dbReference type="EMBL" id="MDR6723833.1"/>
    </source>
</evidence>
<dbReference type="PANTHER" id="PTHR40055">
    <property type="entry name" value="TRANSCRIPTIONAL REGULATOR YGIV-RELATED"/>
    <property type="match status" value="1"/>
</dbReference>
<feature type="domain" description="AraC effector-binding" evidence="1">
    <location>
        <begin position="1"/>
        <end position="151"/>
    </location>
</feature>
<dbReference type="InterPro" id="IPR050908">
    <property type="entry name" value="SmbC-like"/>
</dbReference>
<dbReference type="PANTHER" id="PTHR40055:SF1">
    <property type="entry name" value="TRANSCRIPTIONAL REGULATOR YGIV-RELATED"/>
    <property type="match status" value="1"/>
</dbReference>
<dbReference type="SUPFAM" id="SSF55136">
    <property type="entry name" value="Probable bacterial effector-binding domain"/>
    <property type="match status" value="1"/>
</dbReference>
<evidence type="ECO:0000313" key="3">
    <source>
        <dbReference type="Proteomes" id="UP001254832"/>
    </source>
</evidence>
<name>A0AAP5H029_PAEAM</name>
<comment type="caution">
    <text evidence="2">The sequence shown here is derived from an EMBL/GenBank/DDBJ whole genome shotgun (WGS) entry which is preliminary data.</text>
</comment>
<reference evidence="2" key="1">
    <citation type="submission" date="2023-07" db="EMBL/GenBank/DDBJ databases">
        <title>Sorghum-associated microbial communities from plants grown in Nebraska, USA.</title>
        <authorList>
            <person name="Schachtman D."/>
        </authorList>
    </citation>
    <scope>NUCLEOTIDE SEQUENCE</scope>
    <source>
        <strain evidence="2">BE80</strain>
    </source>
</reference>
<dbReference type="EMBL" id="JAVDTR010000005">
    <property type="protein sequence ID" value="MDR6723833.1"/>
    <property type="molecule type" value="Genomic_DNA"/>
</dbReference>
<protein>
    <submittedName>
        <fullName evidence="2">DNA gyrase inhibitor GyrI</fullName>
    </submittedName>
</protein>
<gene>
    <name evidence="2" type="ORF">J2W91_002295</name>
</gene>
<sequence>MEMYFETLQSYRIAYVRQVGPYGAANVEAMDRLKHWANDQELLTESAILLGIPQDDPASTPAQHCRYDAAIVMTKLKLVHSDAVEMSELSGGEYLICKVKHTAEDIQQAWNEIIPHLQKNHHTLDHTKPVMERYRYQLLKNHFCEICVPVKLV</sequence>
<dbReference type="RefSeq" id="WP_056692217.1">
    <property type="nucleotide sequence ID" value="NZ_JAVDTR010000005.1"/>
</dbReference>
<dbReference type="InterPro" id="IPR011256">
    <property type="entry name" value="Reg_factor_effector_dom_sf"/>
</dbReference>
<dbReference type="SMART" id="SM00871">
    <property type="entry name" value="AraC_E_bind"/>
    <property type="match status" value="1"/>
</dbReference>
<dbReference type="Pfam" id="PF06445">
    <property type="entry name" value="GyrI-like"/>
    <property type="match status" value="1"/>
</dbReference>
<dbReference type="Gene3D" id="3.20.80.10">
    <property type="entry name" value="Regulatory factor, effector binding domain"/>
    <property type="match status" value="1"/>
</dbReference>
<proteinExistence type="predicted"/>
<accession>A0AAP5H029</accession>